<protein>
    <submittedName>
        <fullName evidence="4">Putative secreted protein (Por secretion system target)</fullName>
    </submittedName>
</protein>
<feature type="signal peptide" evidence="2">
    <location>
        <begin position="1"/>
        <end position="19"/>
    </location>
</feature>
<dbReference type="NCBIfam" id="TIGR04183">
    <property type="entry name" value="Por_Secre_tail"/>
    <property type="match status" value="1"/>
</dbReference>
<keyword evidence="1 2" id="KW-0732">Signal</keyword>
<dbReference type="AlphaFoldDB" id="A0A370QJD8"/>
<dbReference type="PROSITE" id="PS51470">
    <property type="entry name" value="FG_GAP"/>
    <property type="match status" value="1"/>
</dbReference>
<gene>
    <name evidence="4" type="ORF">C8D94_101361</name>
</gene>
<sequence>MIREILLCSCLLFSTVSFSQWEFYGNTITEQNINNSIGYSLATNDTGDKIAYLRFAEGFEKKVSVVGYENGGWTNIGDIVPFYVGNNSSASIAMNSDGSRFVVGIGPTNDLGILKVFEFQNNSWVQLGQDITGDTIGDGFGASVAMDGSGNNIIAGAGKITSGYIKVFELSNDVWLQKGETIEEDVSGEQFGSSVAINQTGNTIVASAPSSDESFIDAGKIKVYQYQANDWQQKGGAIVGAKANDKIGLANKPGNSAVKLNFDGTVVAYGTWAHLNDNSQQVGLVEVLEYVNNDWETKGSRFEGSTANSFLGGSIDLDRLGGIVTMTDFQASGGSQVLTYKFEDFEWQQINETIIDPDFSDTNFFGFSVAINAEGNILAIGDPNDGNGDESNIWVYQNQSSLSAPDIVSYQFKLYPNPNRSKFNIEFSDNQARITVKILDVLGKDILTRDFYNAKTVEIEENLDPGVYLAKVSTEKISETIRIVVKR</sequence>
<proteinExistence type="predicted"/>
<dbReference type="Proteomes" id="UP000255317">
    <property type="component" value="Unassembled WGS sequence"/>
</dbReference>
<dbReference type="SUPFAM" id="SSF50965">
    <property type="entry name" value="Galactose oxidase, central domain"/>
    <property type="match status" value="1"/>
</dbReference>
<evidence type="ECO:0000259" key="3">
    <source>
        <dbReference type="Pfam" id="PF18962"/>
    </source>
</evidence>
<dbReference type="InterPro" id="IPR013519">
    <property type="entry name" value="Int_alpha_beta-p"/>
</dbReference>
<dbReference type="InterPro" id="IPR026444">
    <property type="entry name" value="Secre_tail"/>
</dbReference>
<accession>A0A370QJD8</accession>
<feature type="domain" description="Secretion system C-terminal sorting" evidence="3">
    <location>
        <begin position="414"/>
        <end position="485"/>
    </location>
</feature>
<evidence type="ECO:0000313" key="4">
    <source>
        <dbReference type="EMBL" id="RDK88487.1"/>
    </source>
</evidence>
<evidence type="ECO:0000313" key="5">
    <source>
        <dbReference type="Proteomes" id="UP000255317"/>
    </source>
</evidence>
<dbReference type="InterPro" id="IPR011043">
    <property type="entry name" value="Gal_Oxase/kelch_b-propeller"/>
</dbReference>
<dbReference type="PANTHER" id="PTHR36220">
    <property type="entry name" value="UNNAMED PRODUCT"/>
    <property type="match status" value="1"/>
</dbReference>
<comment type="caution">
    <text evidence="4">The sequence shown here is derived from an EMBL/GenBank/DDBJ whole genome shotgun (WGS) entry which is preliminary data.</text>
</comment>
<dbReference type="PANTHER" id="PTHR36220:SF1">
    <property type="entry name" value="GAMMA TUBULIN COMPLEX COMPONENT C-TERMINAL DOMAIN-CONTAINING PROTEIN"/>
    <property type="match status" value="1"/>
</dbReference>
<organism evidence="4 5">
    <name type="scientific">Marinirhabdus gelatinilytica</name>
    <dbReference type="NCBI Taxonomy" id="1703343"/>
    <lineage>
        <taxon>Bacteria</taxon>
        <taxon>Pseudomonadati</taxon>
        <taxon>Bacteroidota</taxon>
        <taxon>Flavobacteriia</taxon>
        <taxon>Flavobacteriales</taxon>
        <taxon>Flavobacteriaceae</taxon>
    </lineage>
</organism>
<evidence type="ECO:0000256" key="2">
    <source>
        <dbReference type="SAM" id="SignalP"/>
    </source>
</evidence>
<keyword evidence="5" id="KW-1185">Reference proteome</keyword>
<dbReference type="RefSeq" id="WP_115122186.1">
    <property type="nucleotide sequence ID" value="NZ_QRAO01000001.1"/>
</dbReference>
<dbReference type="Pfam" id="PF18962">
    <property type="entry name" value="Por_Secre_tail"/>
    <property type="match status" value="1"/>
</dbReference>
<dbReference type="OrthoDB" id="1488385at2"/>
<dbReference type="EMBL" id="QRAO01000001">
    <property type="protein sequence ID" value="RDK88487.1"/>
    <property type="molecule type" value="Genomic_DNA"/>
</dbReference>
<reference evidence="4 5" key="1">
    <citation type="submission" date="2018-07" db="EMBL/GenBank/DDBJ databases">
        <title>Genomic Encyclopedia of Type Strains, Phase IV (KMG-IV): sequencing the most valuable type-strain genomes for metagenomic binning, comparative biology and taxonomic classification.</title>
        <authorList>
            <person name="Goeker M."/>
        </authorList>
    </citation>
    <scope>NUCLEOTIDE SEQUENCE [LARGE SCALE GENOMIC DNA]</scope>
    <source>
        <strain evidence="4 5">DSM 101478</strain>
    </source>
</reference>
<dbReference type="SUPFAM" id="SSF101908">
    <property type="entry name" value="Putative isomerase YbhE"/>
    <property type="match status" value="1"/>
</dbReference>
<feature type="chain" id="PRO_5017043444" evidence="2">
    <location>
        <begin position="20"/>
        <end position="487"/>
    </location>
</feature>
<name>A0A370QJD8_9FLAO</name>
<evidence type="ECO:0000256" key="1">
    <source>
        <dbReference type="ARBA" id="ARBA00022729"/>
    </source>
</evidence>